<evidence type="ECO:0000256" key="2">
    <source>
        <dbReference type="ARBA" id="ARBA00022884"/>
    </source>
</evidence>
<evidence type="ECO:0000256" key="4">
    <source>
        <dbReference type="PROSITE-ProRule" id="PRU00182"/>
    </source>
</evidence>
<accession>Q7X2Z6</accession>
<dbReference type="InterPro" id="IPR002942">
    <property type="entry name" value="S4_RNA-bd"/>
</dbReference>
<dbReference type="Pfam" id="PF01479">
    <property type="entry name" value="S4"/>
    <property type="match status" value="1"/>
</dbReference>
<dbReference type="InterPro" id="IPR018496">
    <property type="entry name" value="PsdUridine_synth_RsuA/RluB_CS"/>
</dbReference>
<evidence type="ECO:0000256" key="3">
    <source>
        <dbReference type="ARBA" id="ARBA00023235"/>
    </source>
</evidence>
<dbReference type="PROSITE" id="PS01149">
    <property type="entry name" value="PSI_RSU"/>
    <property type="match status" value="1"/>
</dbReference>
<organism evidence="8">
    <name type="scientific">uncultured Acidobacteriota bacterium</name>
    <dbReference type="NCBI Taxonomy" id="171953"/>
    <lineage>
        <taxon>Bacteria</taxon>
        <taxon>Pseudomonadati</taxon>
        <taxon>Acidobacteriota</taxon>
        <taxon>environmental samples</taxon>
    </lineage>
</organism>
<dbReference type="PROSITE" id="PS50889">
    <property type="entry name" value="S4"/>
    <property type="match status" value="1"/>
</dbReference>
<dbReference type="Gene3D" id="3.30.70.580">
    <property type="entry name" value="Pseudouridine synthase I, catalytic domain, N-terminal subdomain"/>
    <property type="match status" value="1"/>
</dbReference>
<dbReference type="GO" id="GO:0003723">
    <property type="term" value="F:RNA binding"/>
    <property type="evidence" value="ECO:0007669"/>
    <property type="project" value="UniProtKB-KW"/>
</dbReference>
<dbReference type="GO" id="GO:0120159">
    <property type="term" value="F:rRNA pseudouridine synthase activity"/>
    <property type="evidence" value="ECO:0007669"/>
    <property type="project" value="UniProtKB-ARBA"/>
</dbReference>
<feature type="region of interest" description="Disordered" evidence="6">
    <location>
        <begin position="17"/>
        <end position="42"/>
    </location>
</feature>
<dbReference type="AlphaFoldDB" id="Q7X2Z6"/>
<keyword evidence="3 5" id="KW-0413">Isomerase</keyword>
<evidence type="ECO:0000256" key="1">
    <source>
        <dbReference type="ARBA" id="ARBA00008348"/>
    </source>
</evidence>
<dbReference type="InterPro" id="IPR042092">
    <property type="entry name" value="PsdUridine_s_RsuA/RluB/E/F_cat"/>
</dbReference>
<reference evidence="8" key="1">
    <citation type="journal article" date="2003" name="Mol. Microbiol.">
        <title>Acidobacteria form a coherent but highly diverse group within the bacterial domain: evidence from environmental genomics.</title>
        <authorList>
            <person name="Quaiser A."/>
            <person name="Ochsenreiter T."/>
            <person name="Lanz C."/>
            <person name="Schuster S.C."/>
            <person name="Treusch A.H."/>
            <person name="Eck J."/>
            <person name="Schleper C."/>
        </authorList>
    </citation>
    <scope>NUCLEOTIDE SEQUENCE</scope>
</reference>
<feature type="domain" description="RNA-binding S4" evidence="7">
    <location>
        <begin position="57"/>
        <end position="124"/>
    </location>
</feature>
<dbReference type="CDD" id="cd02870">
    <property type="entry name" value="PseudoU_synth_RsuA_like"/>
    <property type="match status" value="1"/>
</dbReference>
<dbReference type="EC" id="5.4.99.-" evidence="5"/>
<feature type="compositionally biased region" description="Basic and acidic residues" evidence="6">
    <location>
        <begin position="21"/>
        <end position="30"/>
    </location>
</feature>
<dbReference type="GO" id="GO:0005829">
    <property type="term" value="C:cytosol"/>
    <property type="evidence" value="ECO:0007669"/>
    <property type="project" value="UniProtKB-ARBA"/>
</dbReference>
<dbReference type="InterPro" id="IPR000748">
    <property type="entry name" value="PsdUridine_synth_RsuA/RluB/E/F"/>
</dbReference>
<dbReference type="FunFam" id="3.30.70.1560:FF:000001">
    <property type="entry name" value="Pseudouridine synthase"/>
    <property type="match status" value="1"/>
</dbReference>
<dbReference type="CDD" id="cd00165">
    <property type="entry name" value="S4"/>
    <property type="match status" value="1"/>
</dbReference>
<name>Q7X2Z6_9BACT</name>
<dbReference type="Gene3D" id="3.10.290.10">
    <property type="entry name" value="RNA-binding S4 domain"/>
    <property type="match status" value="1"/>
</dbReference>
<protein>
    <recommendedName>
        <fullName evidence="5">Pseudouridine synthase</fullName>
        <ecNumber evidence="5">5.4.99.-</ecNumber>
    </recommendedName>
</protein>
<dbReference type="SUPFAM" id="SSF55120">
    <property type="entry name" value="Pseudouridine synthase"/>
    <property type="match status" value="1"/>
</dbReference>
<dbReference type="NCBIfam" id="TIGR00093">
    <property type="entry name" value="pseudouridine synthase"/>
    <property type="match status" value="1"/>
</dbReference>
<dbReference type="InterPro" id="IPR050343">
    <property type="entry name" value="RsuA_PseudoU_synthase"/>
</dbReference>
<dbReference type="GO" id="GO:0000455">
    <property type="term" value="P:enzyme-directed rRNA pseudouridine synthesis"/>
    <property type="evidence" value="ECO:0007669"/>
    <property type="project" value="UniProtKB-ARBA"/>
</dbReference>
<dbReference type="InterPro" id="IPR006145">
    <property type="entry name" value="PsdUridine_synth_RsuA/RluA"/>
</dbReference>
<proteinExistence type="inferred from homology"/>
<evidence type="ECO:0000256" key="5">
    <source>
        <dbReference type="RuleBase" id="RU003887"/>
    </source>
</evidence>
<dbReference type="Pfam" id="PF00849">
    <property type="entry name" value="PseudoU_synth_2"/>
    <property type="match status" value="1"/>
</dbReference>
<dbReference type="EMBL" id="AY281355">
    <property type="protein sequence ID" value="AAP58568.1"/>
    <property type="molecule type" value="Genomic_DNA"/>
</dbReference>
<dbReference type="SMART" id="SM00363">
    <property type="entry name" value="S4"/>
    <property type="match status" value="1"/>
</dbReference>
<evidence type="ECO:0000259" key="7">
    <source>
        <dbReference type="SMART" id="SM00363"/>
    </source>
</evidence>
<dbReference type="PANTHER" id="PTHR47683">
    <property type="entry name" value="PSEUDOURIDINE SYNTHASE FAMILY PROTEIN-RELATED"/>
    <property type="match status" value="1"/>
</dbReference>
<dbReference type="SUPFAM" id="SSF55174">
    <property type="entry name" value="Alpha-L RNA-binding motif"/>
    <property type="match status" value="1"/>
</dbReference>
<dbReference type="InterPro" id="IPR020103">
    <property type="entry name" value="PsdUridine_synth_cat_dom_sf"/>
</dbReference>
<dbReference type="InterPro" id="IPR020094">
    <property type="entry name" value="TruA/RsuA/RluB/E/F_N"/>
</dbReference>
<dbReference type="FunFam" id="3.10.290.10:FF:000003">
    <property type="entry name" value="Pseudouridine synthase"/>
    <property type="match status" value="1"/>
</dbReference>
<evidence type="ECO:0000313" key="8">
    <source>
        <dbReference type="EMBL" id="AAP58568.1"/>
    </source>
</evidence>
<evidence type="ECO:0000256" key="6">
    <source>
        <dbReference type="SAM" id="MobiDB-lite"/>
    </source>
</evidence>
<feature type="region of interest" description="Disordered" evidence="6">
    <location>
        <begin position="292"/>
        <end position="317"/>
    </location>
</feature>
<dbReference type="PANTHER" id="PTHR47683:SF2">
    <property type="entry name" value="RNA-BINDING S4 DOMAIN-CONTAINING PROTEIN"/>
    <property type="match status" value="1"/>
</dbReference>
<comment type="similarity">
    <text evidence="1 5">Belongs to the pseudouridine synthase RsuA family.</text>
</comment>
<keyword evidence="2 4" id="KW-0694">RNA-binding</keyword>
<dbReference type="Gene3D" id="3.30.70.1560">
    <property type="entry name" value="Alpha-L RNA-binding motif"/>
    <property type="match status" value="1"/>
</dbReference>
<sequence length="317" mass="35560">MANYRALKTFRTWRAEGNQEAGRRRQEAGGRSRRQLRSQSLSLPAVPGPCSLVFMEERLQKIIATAGIASRRHAEQLITAGEVTVNGKVVTELGTKADAQNDHIKVRGKLINPTLKRVEKNYILLNKPRGYLSSVSDPEGRPTVLELLPASLGRVYPVGRLDFNTEGLLLLTNDGDFTNFITSARNKVDKVYEAKVKGVPTEASVERLRRGVTLDDGVRTAPAKIRLLGETESNAWFEVLLHEGKNQQIRRMFDLIGHSVVKLRRSRIGGLRDDELKPGKWRRLSEYEVKLLTTTRSRTRKKPPQKTHAAGHGSSRQ</sequence>
<dbReference type="InterPro" id="IPR036986">
    <property type="entry name" value="S4_RNA-bd_sf"/>
</dbReference>